<dbReference type="AlphaFoldDB" id="A0AAE1KJH2"/>
<evidence type="ECO:0000313" key="3">
    <source>
        <dbReference type="Proteomes" id="UP001286313"/>
    </source>
</evidence>
<comment type="caution">
    <text evidence="2">The sequence shown here is derived from an EMBL/GenBank/DDBJ whole genome shotgun (WGS) entry which is preliminary data.</text>
</comment>
<protein>
    <submittedName>
        <fullName evidence="2">Uncharacterized protein</fullName>
    </submittedName>
</protein>
<accession>A0AAE1KJH2</accession>
<dbReference type="Proteomes" id="UP001286313">
    <property type="component" value="Unassembled WGS sequence"/>
</dbReference>
<name>A0AAE1KJH2_PETCI</name>
<organism evidence="2 3">
    <name type="scientific">Petrolisthes cinctipes</name>
    <name type="common">Flat porcelain crab</name>
    <dbReference type="NCBI Taxonomy" id="88211"/>
    <lineage>
        <taxon>Eukaryota</taxon>
        <taxon>Metazoa</taxon>
        <taxon>Ecdysozoa</taxon>
        <taxon>Arthropoda</taxon>
        <taxon>Crustacea</taxon>
        <taxon>Multicrustacea</taxon>
        <taxon>Malacostraca</taxon>
        <taxon>Eumalacostraca</taxon>
        <taxon>Eucarida</taxon>
        <taxon>Decapoda</taxon>
        <taxon>Pleocyemata</taxon>
        <taxon>Anomura</taxon>
        <taxon>Galatheoidea</taxon>
        <taxon>Porcellanidae</taxon>
        <taxon>Petrolisthes</taxon>
    </lineage>
</organism>
<keyword evidence="3" id="KW-1185">Reference proteome</keyword>
<evidence type="ECO:0000313" key="2">
    <source>
        <dbReference type="EMBL" id="KAK3877041.1"/>
    </source>
</evidence>
<proteinExistence type="predicted"/>
<feature type="region of interest" description="Disordered" evidence="1">
    <location>
        <begin position="82"/>
        <end position="102"/>
    </location>
</feature>
<dbReference type="EMBL" id="JAWQEG010001732">
    <property type="protein sequence ID" value="KAK3877041.1"/>
    <property type="molecule type" value="Genomic_DNA"/>
</dbReference>
<evidence type="ECO:0000256" key="1">
    <source>
        <dbReference type="SAM" id="MobiDB-lite"/>
    </source>
</evidence>
<sequence>MDHQLRTTALKRFVVLLYDRTSSQEYVNEARNHFFTQSGRSIEAMPPTREALRQHIKRAAYQAGFCWGQMMIAHQQSSHRQVNGVGGYIGQPSRRQLRHAGN</sequence>
<reference evidence="2" key="1">
    <citation type="submission" date="2023-10" db="EMBL/GenBank/DDBJ databases">
        <title>Genome assemblies of two species of porcelain crab, Petrolisthes cinctipes and Petrolisthes manimaculis (Anomura: Porcellanidae).</title>
        <authorList>
            <person name="Angst P."/>
        </authorList>
    </citation>
    <scope>NUCLEOTIDE SEQUENCE</scope>
    <source>
        <strain evidence="2">PB745_01</strain>
        <tissue evidence="2">Gill</tissue>
    </source>
</reference>
<gene>
    <name evidence="2" type="ORF">Pcinc_018220</name>
</gene>